<evidence type="ECO:0000256" key="2">
    <source>
        <dbReference type="ARBA" id="ARBA00007928"/>
    </source>
</evidence>
<dbReference type="PANTHER" id="PTHR30086">
    <property type="entry name" value="ARGININE EXPORTER PROTEIN ARGO"/>
    <property type="match status" value="1"/>
</dbReference>
<evidence type="ECO:0000256" key="4">
    <source>
        <dbReference type="ARBA" id="ARBA00022692"/>
    </source>
</evidence>
<dbReference type="PANTHER" id="PTHR30086:SF15">
    <property type="entry name" value="LEUCINE EFFLUX PROTEIN"/>
    <property type="match status" value="1"/>
</dbReference>
<comment type="subcellular location">
    <subcellularLocation>
        <location evidence="1">Cell membrane</location>
        <topology evidence="1">Multi-pass membrane protein</topology>
    </subcellularLocation>
</comment>
<feature type="transmembrane region" description="Helical" evidence="7">
    <location>
        <begin position="72"/>
        <end position="92"/>
    </location>
</feature>
<evidence type="ECO:0000256" key="5">
    <source>
        <dbReference type="ARBA" id="ARBA00022989"/>
    </source>
</evidence>
<accession>A0ABW5BJ43</accession>
<dbReference type="EMBL" id="JBHUII010000004">
    <property type="protein sequence ID" value="MFD2205481.1"/>
    <property type="molecule type" value="Genomic_DNA"/>
</dbReference>
<keyword evidence="4 7" id="KW-0812">Transmembrane</keyword>
<dbReference type="Pfam" id="PF01810">
    <property type="entry name" value="LysE"/>
    <property type="match status" value="1"/>
</dbReference>
<keyword evidence="9" id="KW-1185">Reference proteome</keyword>
<feature type="transmembrane region" description="Helical" evidence="7">
    <location>
        <begin position="12"/>
        <end position="30"/>
    </location>
</feature>
<gene>
    <name evidence="8" type="ORF">ACFSKO_07660</name>
</gene>
<keyword evidence="5 7" id="KW-1133">Transmembrane helix</keyword>
<feature type="transmembrane region" description="Helical" evidence="7">
    <location>
        <begin position="42"/>
        <end position="66"/>
    </location>
</feature>
<protein>
    <submittedName>
        <fullName evidence="8">LysE family translocator</fullName>
    </submittedName>
</protein>
<comment type="similarity">
    <text evidence="2">Belongs to the Rht family.</text>
</comment>
<dbReference type="Proteomes" id="UP001597294">
    <property type="component" value="Unassembled WGS sequence"/>
</dbReference>
<dbReference type="RefSeq" id="WP_380250133.1">
    <property type="nucleotide sequence ID" value="NZ_JBHUII010000004.1"/>
</dbReference>
<evidence type="ECO:0000256" key="7">
    <source>
        <dbReference type="SAM" id="Phobius"/>
    </source>
</evidence>
<evidence type="ECO:0000313" key="9">
    <source>
        <dbReference type="Proteomes" id="UP001597294"/>
    </source>
</evidence>
<dbReference type="InterPro" id="IPR001123">
    <property type="entry name" value="LeuE-type"/>
</dbReference>
<keyword evidence="6 7" id="KW-0472">Membrane</keyword>
<name>A0ABW5BJ43_9PROT</name>
<evidence type="ECO:0000313" key="8">
    <source>
        <dbReference type="EMBL" id="MFD2205481.1"/>
    </source>
</evidence>
<evidence type="ECO:0000256" key="1">
    <source>
        <dbReference type="ARBA" id="ARBA00004651"/>
    </source>
</evidence>
<evidence type="ECO:0000256" key="6">
    <source>
        <dbReference type="ARBA" id="ARBA00023136"/>
    </source>
</evidence>
<keyword evidence="3" id="KW-1003">Cell membrane</keyword>
<reference evidence="9" key="1">
    <citation type="journal article" date="2019" name="Int. J. Syst. Evol. Microbiol.">
        <title>The Global Catalogue of Microorganisms (GCM) 10K type strain sequencing project: providing services to taxonomists for standard genome sequencing and annotation.</title>
        <authorList>
            <consortium name="The Broad Institute Genomics Platform"/>
            <consortium name="The Broad Institute Genome Sequencing Center for Infectious Disease"/>
            <person name="Wu L."/>
            <person name="Ma J."/>
        </authorList>
    </citation>
    <scope>NUCLEOTIDE SEQUENCE [LARGE SCALE GENOMIC DNA]</scope>
    <source>
        <strain evidence="9">CGMCC 4.7192</strain>
    </source>
</reference>
<evidence type="ECO:0000256" key="3">
    <source>
        <dbReference type="ARBA" id="ARBA00022475"/>
    </source>
</evidence>
<organism evidence="8 9">
    <name type="scientific">Kiloniella antarctica</name>
    <dbReference type="NCBI Taxonomy" id="1550907"/>
    <lineage>
        <taxon>Bacteria</taxon>
        <taxon>Pseudomonadati</taxon>
        <taxon>Pseudomonadota</taxon>
        <taxon>Alphaproteobacteria</taxon>
        <taxon>Rhodospirillales</taxon>
        <taxon>Kiloniellaceae</taxon>
        <taxon>Kiloniella</taxon>
    </lineage>
</organism>
<comment type="caution">
    <text evidence="8">The sequence shown here is derived from an EMBL/GenBank/DDBJ whole genome shotgun (WGS) entry which is preliminary data.</text>
</comment>
<proteinExistence type="inferred from homology"/>
<sequence length="155" mass="17133">MILNLENSITFILASSLVIFSPGPASFYVAGQASRNIKTGLWSALGIMAGDIILIIVAGLGVATILKGYPAALIFIKFMDATYLAYVGWKMWRAETTVYEKAVQKKDIQQGFIKGLFLTLTNPKPILFFVAFFPMFIPKDTPNSVFDFYVLGTLF</sequence>
<feature type="transmembrane region" description="Helical" evidence="7">
    <location>
        <begin position="112"/>
        <end position="137"/>
    </location>
</feature>